<evidence type="ECO:0000259" key="9">
    <source>
        <dbReference type="Pfam" id="PF02108"/>
    </source>
</evidence>
<sequence>MSQAASSQPSRAHDVERWLPPDVGRATAPVLKPPTQEEIAAIEEAARRAGAEAGFRDGYRAGHKEGADKAAEEARVEQEQRAAREEAQRQEQTQALTETVAALEGIAQELADPLASTADELEPELLALVEALARQVIMEELSTRPELIQQVLHQALAQLPSRQHALKVHVHPHQQAILATYAQARGEQVVWVADAAIEPGGCLIESGPSRIDASLESRLRQGVAAIWGDLSKSRQEIDVLELAAEPTDALADVAKIEPEPEPEPELGEPLDPAHEDAEESP</sequence>
<dbReference type="Pfam" id="PF02108">
    <property type="entry name" value="FliH"/>
    <property type="match status" value="1"/>
</dbReference>
<dbReference type="InterPro" id="IPR018035">
    <property type="entry name" value="Flagellar_FliH/T3SS_HrpE"/>
</dbReference>
<proteinExistence type="inferred from homology"/>
<dbReference type="GO" id="GO:0005829">
    <property type="term" value="C:cytosol"/>
    <property type="evidence" value="ECO:0007669"/>
    <property type="project" value="TreeGrafter"/>
</dbReference>
<dbReference type="EMBL" id="JAAIJQ010000002">
    <property type="protein sequence ID" value="NEV60493.1"/>
    <property type="molecule type" value="Genomic_DNA"/>
</dbReference>
<accession>A0A6M0JV71</accession>
<organism evidence="10 11">
    <name type="scientific">Thiorhodococcus minor</name>
    <dbReference type="NCBI Taxonomy" id="57489"/>
    <lineage>
        <taxon>Bacteria</taxon>
        <taxon>Pseudomonadati</taxon>
        <taxon>Pseudomonadota</taxon>
        <taxon>Gammaproteobacteria</taxon>
        <taxon>Chromatiales</taxon>
        <taxon>Chromatiaceae</taxon>
        <taxon>Thiorhodococcus</taxon>
    </lineage>
</organism>
<dbReference type="AlphaFoldDB" id="A0A6M0JV71"/>
<protein>
    <recommendedName>
        <fullName evidence="3">Flagellar assembly protein FliH</fullName>
    </recommendedName>
</protein>
<comment type="similarity">
    <text evidence="2">Belongs to the FliH family.</text>
</comment>
<dbReference type="GO" id="GO:0044781">
    <property type="term" value="P:bacterial-type flagellum organization"/>
    <property type="evidence" value="ECO:0007669"/>
    <property type="project" value="UniProtKB-KW"/>
</dbReference>
<feature type="region of interest" description="Disordered" evidence="8">
    <location>
        <begin position="248"/>
        <end position="281"/>
    </location>
</feature>
<dbReference type="GO" id="GO:0015031">
    <property type="term" value="P:protein transport"/>
    <property type="evidence" value="ECO:0007669"/>
    <property type="project" value="UniProtKB-KW"/>
</dbReference>
<keyword evidence="10" id="KW-0282">Flagellum</keyword>
<reference evidence="10 11" key="1">
    <citation type="submission" date="2020-02" db="EMBL/GenBank/DDBJ databases">
        <title>Genome sequences of Thiorhodococcus mannitoliphagus and Thiorhodococcus minor, purple sulfur photosynthetic bacteria in the gammaproteobacterial family, Chromatiaceae.</title>
        <authorList>
            <person name="Aviles F.A."/>
            <person name="Meyer T.E."/>
            <person name="Kyndt J.A."/>
        </authorList>
    </citation>
    <scope>NUCLEOTIDE SEQUENCE [LARGE SCALE GENOMIC DNA]</scope>
    <source>
        <strain evidence="10 11">DSM 11518</strain>
    </source>
</reference>
<feature type="region of interest" description="Disordered" evidence="8">
    <location>
        <begin position="53"/>
        <end position="95"/>
    </location>
</feature>
<evidence type="ECO:0000256" key="1">
    <source>
        <dbReference type="ARBA" id="ARBA00003041"/>
    </source>
</evidence>
<dbReference type="Proteomes" id="UP000483379">
    <property type="component" value="Unassembled WGS sequence"/>
</dbReference>
<evidence type="ECO:0000256" key="3">
    <source>
        <dbReference type="ARBA" id="ARBA00016507"/>
    </source>
</evidence>
<evidence type="ECO:0000256" key="5">
    <source>
        <dbReference type="ARBA" id="ARBA00022795"/>
    </source>
</evidence>
<keyword evidence="10" id="KW-0969">Cilium</keyword>
<name>A0A6M0JV71_9GAMM</name>
<feature type="region of interest" description="Disordered" evidence="8">
    <location>
        <begin position="1"/>
        <end position="35"/>
    </location>
</feature>
<feature type="compositionally biased region" description="Acidic residues" evidence="8">
    <location>
        <begin position="259"/>
        <end position="268"/>
    </location>
</feature>
<dbReference type="RefSeq" id="WP_164450536.1">
    <property type="nucleotide sequence ID" value="NZ_JAAIJQ010000002.1"/>
</dbReference>
<feature type="compositionally biased region" description="Polar residues" evidence="8">
    <location>
        <begin position="1"/>
        <end position="10"/>
    </location>
</feature>
<keyword evidence="4" id="KW-0813">Transport</keyword>
<dbReference type="PANTHER" id="PTHR34982:SF1">
    <property type="entry name" value="FLAGELLAR ASSEMBLY PROTEIN FLIH"/>
    <property type="match status" value="1"/>
</dbReference>
<feature type="compositionally biased region" description="Basic and acidic residues" evidence="8">
    <location>
        <begin position="53"/>
        <end position="89"/>
    </location>
</feature>
<keyword evidence="5" id="KW-1005">Bacterial flagellum biogenesis</keyword>
<gene>
    <name evidence="10" type="ORF">G3446_01070</name>
</gene>
<evidence type="ECO:0000256" key="4">
    <source>
        <dbReference type="ARBA" id="ARBA00022448"/>
    </source>
</evidence>
<evidence type="ECO:0000256" key="8">
    <source>
        <dbReference type="SAM" id="MobiDB-lite"/>
    </source>
</evidence>
<dbReference type="PANTHER" id="PTHR34982">
    <property type="entry name" value="YOP PROTEINS TRANSLOCATION PROTEIN L"/>
    <property type="match status" value="1"/>
</dbReference>
<evidence type="ECO:0000256" key="2">
    <source>
        <dbReference type="ARBA" id="ARBA00006602"/>
    </source>
</evidence>
<keyword evidence="11" id="KW-1185">Reference proteome</keyword>
<keyword evidence="10" id="KW-0966">Cell projection</keyword>
<feature type="domain" description="Flagellar assembly protein FliH/Type III secretion system HrpE" evidence="9">
    <location>
        <begin position="99"/>
        <end position="221"/>
    </location>
</feature>
<evidence type="ECO:0000256" key="6">
    <source>
        <dbReference type="ARBA" id="ARBA00022927"/>
    </source>
</evidence>
<evidence type="ECO:0000256" key="7">
    <source>
        <dbReference type="ARBA" id="ARBA00023225"/>
    </source>
</evidence>
<keyword evidence="6" id="KW-0653">Protein transport</keyword>
<evidence type="ECO:0000313" key="11">
    <source>
        <dbReference type="Proteomes" id="UP000483379"/>
    </source>
</evidence>
<keyword evidence="7" id="KW-1006">Bacterial flagellum protein export</keyword>
<dbReference type="InterPro" id="IPR051472">
    <property type="entry name" value="T3SS_Stator/FliH"/>
</dbReference>
<comment type="caution">
    <text evidence="10">The sequence shown here is derived from an EMBL/GenBank/DDBJ whole genome shotgun (WGS) entry which is preliminary data.</text>
</comment>
<evidence type="ECO:0000313" key="10">
    <source>
        <dbReference type="EMBL" id="NEV60493.1"/>
    </source>
</evidence>
<comment type="function">
    <text evidence="1">Needed for flagellar regrowth and assembly.</text>
</comment>